<dbReference type="PANTHER" id="PTHR47347">
    <property type="entry name" value="GOLGIN CANDIDATE 5"/>
    <property type="match status" value="1"/>
</dbReference>
<evidence type="ECO:0000313" key="3">
    <source>
        <dbReference type="Proteomes" id="UP001153555"/>
    </source>
</evidence>
<reference evidence="2" key="1">
    <citation type="submission" date="2019-12" db="EMBL/GenBank/DDBJ databases">
        <authorList>
            <person name="Scholes J."/>
        </authorList>
    </citation>
    <scope>NUCLEOTIDE SEQUENCE</scope>
</reference>
<evidence type="ECO:0000256" key="1">
    <source>
        <dbReference type="SAM" id="Coils"/>
    </source>
</evidence>
<keyword evidence="1" id="KW-0175">Coiled coil</keyword>
<feature type="non-terminal residue" evidence="2">
    <location>
        <position position="105"/>
    </location>
</feature>
<name>A0A9N7MQ94_STRHE</name>
<sequence length="105" mass="12331">KRPKLQRPRKRSIRLLSVLTQTLSQINIIEAQISCRRAEHTQLTKSLEKKIQRAAEHRQEYLALKEEADTHGGRVGKLENDIRELKRKHKDALHKAIMHQTLLQQ</sequence>
<proteinExistence type="predicted"/>
<feature type="non-terminal residue" evidence="2">
    <location>
        <position position="1"/>
    </location>
</feature>
<comment type="caution">
    <text evidence="2">The sequence shown here is derived from an EMBL/GenBank/DDBJ whole genome shotgun (WGS) entry which is preliminary data.</text>
</comment>
<dbReference type="PANTHER" id="PTHR47347:SF2">
    <property type="entry name" value="GOLGIN CANDIDATE 5"/>
    <property type="match status" value="1"/>
</dbReference>
<accession>A0A9N7MQ94</accession>
<dbReference type="EMBL" id="CACSLK010004199">
    <property type="protein sequence ID" value="CAA0809939.1"/>
    <property type="molecule type" value="Genomic_DNA"/>
</dbReference>
<dbReference type="Proteomes" id="UP001153555">
    <property type="component" value="Unassembled WGS sequence"/>
</dbReference>
<dbReference type="AlphaFoldDB" id="A0A9N7MQ94"/>
<dbReference type="OrthoDB" id="74178at2759"/>
<organism evidence="2 3">
    <name type="scientific">Striga hermonthica</name>
    <name type="common">Purple witchweed</name>
    <name type="synonym">Buchnera hermonthica</name>
    <dbReference type="NCBI Taxonomy" id="68872"/>
    <lineage>
        <taxon>Eukaryota</taxon>
        <taxon>Viridiplantae</taxon>
        <taxon>Streptophyta</taxon>
        <taxon>Embryophyta</taxon>
        <taxon>Tracheophyta</taxon>
        <taxon>Spermatophyta</taxon>
        <taxon>Magnoliopsida</taxon>
        <taxon>eudicotyledons</taxon>
        <taxon>Gunneridae</taxon>
        <taxon>Pentapetalae</taxon>
        <taxon>asterids</taxon>
        <taxon>lamiids</taxon>
        <taxon>Lamiales</taxon>
        <taxon>Orobanchaceae</taxon>
        <taxon>Buchnereae</taxon>
        <taxon>Striga</taxon>
    </lineage>
</organism>
<keyword evidence="3" id="KW-1185">Reference proteome</keyword>
<protein>
    <submittedName>
        <fullName evidence="2">Golgin candidate 5</fullName>
    </submittedName>
</protein>
<feature type="coiled-coil region" evidence="1">
    <location>
        <begin position="47"/>
        <end position="95"/>
    </location>
</feature>
<gene>
    <name evidence="2" type="ORF">SHERM_11848</name>
</gene>
<evidence type="ECO:0000313" key="2">
    <source>
        <dbReference type="EMBL" id="CAA0809939.1"/>
    </source>
</evidence>